<feature type="domain" description="Macro" evidence="12">
    <location>
        <begin position="774"/>
        <end position="960"/>
    </location>
</feature>
<protein>
    <recommendedName>
        <fullName evidence="7">Poly [ADP-ribose] polymerase</fullName>
        <shortName evidence="7">PARP</shortName>
        <ecNumber evidence="7">2.4.2.-</ecNumber>
    </recommendedName>
</protein>
<dbReference type="Pfam" id="PF23222">
    <property type="entry name" value="RRM_PARP14_1"/>
    <property type="match status" value="1"/>
</dbReference>
<dbReference type="InterPro" id="IPR004170">
    <property type="entry name" value="WWE_dom"/>
</dbReference>
<dbReference type="InterPro" id="IPR002589">
    <property type="entry name" value="Macro_dom"/>
</dbReference>
<dbReference type="Pfam" id="PF23251">
    <property type="entry name" value="KH_PARP14_4"/>
    <property type="match status" value="1"/>
</dbReference>
<evidence type="ECO:0000259" key="10">
    <source>
        <dbReference type="PROSITE" id="PS50918"/>
    </source>
</evidence>
<dbReference type="InterPro" id="IPR012677">
    <property type="entry name" value="Nucleotide-bd_a/b_plait_sf"/>
</dbReference>
<dbReference type="PROSITE" id="PS51154">
    <property type="entry name" value="MACRO"/>
    <property type="match status" value="3"/>
</dbReference>
<dbReference type="GO" id="GO:0005737">
    <property type="term" value="C:cytoplasm"/>
    <property type="evidence" value="ECO:0007669"/>
    <property type="project" value="TreeGrafter"/>
</dbReference>
<dbReference type="Proteomes" id="UP000677803">
    <property type="component" value="Unassembled WGS sequence"/>
</dbReference>
<gene>
    <name evidence="13" type="ORF">MMEN_LOCUS2570</name>
</gene>
<dbReference type="PROSITE" id="PS51059">
    <property type="entry name" value="PARP_CATALYTIC"/>
    <property type="match status" value="1"/>
</dbReference>
<dbReference type="Pfam" id="PF23249">
    <property type="entry name" value="KH_PARP14_3"/>
    <property type="match status" value="1"/>
</dbReference>
<feature type="compositionally biased region" description="Basic and acidic residues" evidence="9">
    <location>
        <begin position="84"/>
        <end position="112"/>
    </location>
</feature>
<dbReference type="InterPro" id="IPR057049">
    <property type="entry name" value="PARP14_KH_8"/>
</dbReference>
<dbReference type="PROSITE" id="PS50918">
    <property type="entry name" value="WWE"/>
    <property type="match status" value="1"/>
</dbReference>
<dbReference type="InterPro" id="IPR057051">
    <property type="entry name" value="PARP14_RPM_1"/>
</dbReference>
<dbReference type="InterPro" id="IPR057050">
    <property type="entry name" value="RRM_PARP14_2"/>
</dbReference>
<dbReference type="OrthoDB" id="6133115at2759"/>
<dbReference type="CDD" id="cd01439">
    <property type="entry name" value="TCCD_inducible_PARP_like"/>
    <property type="match status" value="1"/>
</dbReference>
<keyword evidence="3 7" id="KW-0808">Transferase</keyword>
<dbReference type="InterPro" id="IPR057047">
    <property type="entry name" value="PARP14_KH_5"/>
</dbReference>
<dbReference type="InterPro" id="IPR054596">
    <property type="entry name" value="PARP14_WWE"/>
</dbReference>
<evidence type="ECO:0000256" key="9">
    <source>
        <dbReference type="SAM" id="MobiDB-lite"/>
    </source>
</evidence>
<evidence type="ECO:0000313" key="14">
    <source>
        <dbReference type="Proteomes" id="UP000677803"/>
    </source>
</evidence>
<dbReference type="Gene3D" id="3.40.220.10">
    <property type="entry name" value="Leucine Aminopeptidase, subunit E, domain 1"/>
    <property type="match status" value="3"/>
</dbReference>
<comment type="caution">
    <text evidence="13">The sequence shown here is derived from an EMBL/GenBank/DDBJ whole genome shotgun (WGS) entry which is preliminary data.</text>
</comment>
<dbReference type="InterPro" id="IPR012317">
    <property type="entry name" value="Poly(ADP-ribose)pol_cat_dom"/>
</dbReference>
<dbReference type="Pfam" id="PF00644">
    <property type="entry name" value="PARP"/>
    <property type="match status" value="1"/>
</dbReference>
<dbReference type="GO" id="GO:0003714">
    <property type="term" value="F:transcription corepressor activity"/>
    <property type="evidence" value="ECO:0007669"/>
    <property type="project" value="TreeGrafter"/>
</dbReference>
<keyword evidence="8" id="KW-0175">Coiled coil</keyword>
<evidence type="ECO:0000256" key="5">
    <source>
        <dbReference type="ARBA" id="ARBA00023242"/>
    </source>
</evidence>
<dbReference type="GO" id="GO:0070212">
    <property type="term" value="P:protein poly-ADP-ribosylation"/>
    <property type="evidence" value="ECO:0007669"/>
    <property type="project" value="TreeGrafter"/>
</dbReference>
<dbReference type="SUPFAM" id="SSF117839">
    <property type="entry name" value="WWE domain"/>
    <property type="match status" value="1"/>
</dbReference>
<dbReference type="InterPro" id="IPR052056">
    <property type="entry name" value="Mono-ARTD/PARP"/>
</dbReference>
<feature type="region of interest" description="Disordered" evidence="9">
    <location>
        <begin position="81"/>
        <end position="133"/>
    </location>
</feature>
<dbReference type="FunFam" id="3.90.228.10:FF:000008">
    <property type="entry name" value="Poly [ADP-ribose] polymerase"/>
    <property type="match status" value="1"/>
</dbReference>
<dbReference type="Gene3D" id="3.90.228.10">
    <property type="match status" value="1"/>
</dbReference>
<dbReference type="EMBL" id="CAJRST010001113">
    <property type="protein sequence ID" value="CAG5865929.1"/>
    <property type="molecule type" value="Genomic_DNA"/>
</dbReference>
<dbReference type="Pfam" id="PF22005">
    <property type="entry name" value="WWE_1"/>
    <property type="match status" value="1"/>
</dbReference>
<sequence length="1794" mass="198934">MADAYSHALLVDLEETNIPRLKTKLVKYFQSKKSSGGDCEVDYENGATAVLRFRREEDQRNVLAKKEHQIPLEKGILRMTVRIPSEERKSTKEDSSEQGKKKQDIAQAKKLEQSQTDKVQIETKSSDGDPADEELCSTSAVLENIPDDVNQEFLEMLVENVLREVSSSSQDYVLEMIPHLSSAVVTLQSVKASTYFIAKCPENRMFTKKELLIRPLEVTEQVAVEDIQDINADILQMYFDREGGDVEDCTLNDEEQSAVITFKDQRAVKKVIKKKHCLKQKEIRVYPFYKSLGVALYGKDKPKPKLPAAVSESVDNAVWTYLTKNQDAAESIHTDLAKHFCNVKLDQPTVLLKPISELLKQKDAQVIIKGWANTVKSAFAQALSRFKSLKLKLASEQWEEAEKEIRQTLLNENVVVVPDMASWVLSVAGQASDVNRLEKTVSEVLSKIEQRIQRDKLSKTQEIKVYPSIFHILCQDGLMDKILHLCPELKMSYDKVRAVLQVTGLVEEIISASKVLHDEMYALKRQNLEVDKFILDLLMHEQQEELTDALLTSSGINAALETCSYSVQLVAISNKDLMKAQEHLSKMLLSQYINVEDIGVLEKPEWQHLVSHLEKANTESWRRAQIQTISQQVVVSGHKDNVLNVSSELDDFLTQNASVEEAISVQSSVITEYLHILNPSLLKQLEDKVKVTFKKEAILLSGSRAAVKESKILAQKLVSSVYFDKLKLSMPGVKKFFQSKEAMYANSLKNETGCLVQLVDEAGGGQDHYGQVQKPVYQVQTSDGVEVAVCKADMCSYPIQAVVNSATSDLKLDSGLAKAISKAAGPQMQDECDHVVSSRGNLKPGDCVVTEAGGQLHCKKVIHTVGPAFDSANPKKKEAQLRRAVRESLRLSEMTGCVSVAIPAISKNQGFPLMLCTTTIIHAVKEHLDEMSDNTFKKIHFVDSDDNVVKAMETAVRQEFGNQGVSYPQQSSSPKVTRPPLVKPVASNPYLCHIKTKEGLEILLTKGNIEAVKTDVIVNTIAEDLDLSKGAVSKAILIAAGSKLQKLVDSQNPSGILGEVIVTGGCKLKSKSVFHTIAPSWDNGQGTAEKILRGIFKDCLALAEDTRVASISFPAIGTGNLAFPKDLVASLILDQIFEFSNQRQTNHLKRVYIVLYPGDTKTIQEFTDEFTKKCPSGSGALLSRTLPQSTGPFSKVVSVSGMHETKIGNVTVQVATGDITKETTDVIVNSSNDKFTLKSGVSKAILEAAGQAVEQESKNLGCEPNPGMIMTKPGNLQCKKILHLVGQTDPVKIKKAVKDALQMCANNSHTSVSFPAIGTGQGNAQAKLVADSMLDAMIDMLSQSTSCTLTKIRIIIFQQNMLNDFYSSMKQRESTDQKDKVGFWTNIGNKVKSLFVGESTDKTKEEEFVIVPPQVAPACFHICSDSQANTDAAKKWITDLVSQEQSSAVITDSAILNLSPSDRKRISDIQDNMPVSLRTEFKDEKASIIIEGFSRDVLRASREIDDTLRKVKDEQELMKNLEQASDKADWQYRQGGLPFKSFDKETNYLLEQAMEKSQPQVKVTIQGKDYNVDISSGVATDSQGQVLQTRRIDKLKGGDIPDDWEFMPPNTTCVTVAVQTGTPEHTKVLNLFRATCNRTVSKIERVQNPGLWKSLQIKKEEMEVRNGHQNNERLLFHGTAENTVPIINDRGFNRSYAGKNAACYGNGSYFAVQASYSSSDTYSRPNQKGEKFMYLCRVLTGDFTVGQANMIAPPSKGSNPNEMYDSVVDQMGTPSMFVIFHDTQAYPEYLITFK</sequence>
<dbReference type="InterPro" id="IPR057044">
    <property type="entry name" value="PARP14_KH_1"/>
</dbReference>
<dbReference type="GO" id="GO:0003950">
    <property type="term" value="F:NAD+ poly-ADP-ribosyltransferase activity"/>
    <property type="evidence" value="ECO:0007669"/>
    <property type="project" value="UniProtKB-UniRule"/>
</dbReference>
<dbReference type="EC" id="2.4.2.-" evidence="7"/>
<organism evidence="13 14">
    <name type="scientific">Menidia menidia</name>
    <name type="common">Atlantic silverside</name>
    <dbReference type="NCBI Taxonomy" id="238744"/>
    <lineage>
        <taxon>Eukaryota</taxon>
        <taxon>Metazoa</taxon>
        <taxon>Chordata</taxon>
        <taxon>Craniata</taxon>
        <taxon>Vertebrata</taxon>
        <taxon>Euteleostomi</taxon>
        <taxon>Actinopterygii</taxon>
        <taxon>Neopterygii</taxon>
        <taxon>Teleostei</taxon>
        <taxon>Neoteleostei</taxon>
        <taxon>Acanthomorphata</taxon>
        <taxon>Ovalentaria</taxon>
        <taxon>Atherinomorphae</taxon>
        <taxon>Atheriniformes</taxon>
        <taxon>Atherinopsidae</taxon>
        <taxon>Menidiinae</taxon>
        <taxon>Menidia</taxon>
    </lineage>
</organism>
<proteinExistence type="inferred from homology"/>
<reference evidence="13" key="1">
    <citation type="submission" date="2021-05" db="EMBL/GenBank/DDBJ databases">
        <authorList>
            <person name="Tigano A."/>
        </authorList>
    </citation>
    <scope>NUCLEOTIDE SEQUENCE</scope>
</reference>
<keyword evidence="5" id="KW-0539">Nucleus</keyword>
<dbReference type="Pfam" id="PF23084">
    <property type="entry name" value="KH_PARP14_1"/>
    <property type="match status" value="1"/>
</dbReference>
<evidence type="ECO:0000313" key="13">
    <source>
        <dbReference type="EMBL" id="CAG5865929.1"/>
    </source>
</evidence>
<dbReference type="GO" id="GO:0005634">
    <property type="term" value="C:nucleus"/>
    <property type="evidence" value="ECO:0007669"/>
    <property type="project" value="UniProtKB-SubCell"/>
</dbReference>
<evidence type="ECO:0000256" key="3">
    <source>
        <dbReference type="ARBA" id="ARBA00022679"/>
    </source>
</evidence>
<dbReference type="Pfam" id="PF01661">
    <property type="entry name" value="Macro"/>
    <property type="match status" value="3"/>
</dbReference>
<feature type="coiled-coil region" evidence="8">
    <location>
        <begin position="1504"/>
        <end position="1531"/>
    </location>
</feature>
<dbReference type="SUPFAM" id="SSF56399">
    <property type="entry name" value="ADP-ribosylation"/>
    <property type="match status" value="1"/>
</dbReference>
<evidence type="ECO:0000256" key="1">
    <source>
        <dbReference type="ARBA" id="ARBA00004123"/>
    </source>
</evidence>
<dbReference type="GO" id="GO:0010629">
    <property type="term" value="P:negative regulation of gene expression"/>
    <property type="evidence" value="ECO:0007669"/>
    <property type="project" value="TreeGrafter"/>
</dbReference>
<dbReference type="Pfam" id="PF23248">
    <property type="entry name" value="KH_PARP14_2"/>
    <property type="match status" value="1"/>
</dbReference>
<dbReference type="InterPro" id="IPR057046">
    <property type="entry name" value="PARP14_KH_4"/>
</dbReference>
<evidence type="ECO:0000256" key="7">
    <source>
        <dbReference type="RuleBase" id="RU362114"/>
    </source>
</evidence>
<dbReference type="Gene3D" id="3.30.720.50">
    <property type="match status" value="1"/>
</dbReference>
<dbReference type="Pfam" id="PF23085">
    <property type="entry name" value="RRM_PARP14_3"/>
    <property type="match status" value="1"/>
</dbReference>
<dbReference type="InterPro" id="IPR057043">
    <property type="entry name" value="PARP14_KH_2"/>
</dbReference>
<name>A0A8S4ABB4_9TELE</name>
<dbReference type="CDD" id="cd02907">
    <property type="entry name" value="Macro_Af1521_BAL-like"/>
    <property type="match status" value="1"/>
</dbReference>
<evidence type="ECO:0000259" key="12">
    <source>
        <dbReference type="PROSITE" id="PS51154"/>
    </source>
</evidence>
<comment type="subcellular location">
    <subcellularLocation>
        <location evidence="1">Nucleus</location>
    </subcellularLocation>
</comment>
<dbReference type="SUPFAM" id="SSF52949">
    <property type="entry name" value="Macro domain-like"/>
    <property type="match status" value="3"/>
</dbReference>
<feature type="domain" description="Macro" evidence="12">
    <location>
        <begin position="1199"/>
        <end position="1373"/>
    </location>
</feature>
<feature type="domain" description="PARP catalytic" evidence="11">
    <location>
        <begin position="1600"/>
        <end position="1794"/>
    </location>
</feature>
<comment type="similarity">
    <text evidence="6">Belongs to the ARTD/PARP family.</text>
</comment>
<dbReference type="InterPro" id="IPR037197">
    <property type="entry name" value="WWE_dom_sf"/>
</dbReference>
<feature type="domain" description="WWE" evidence="10">
    <location>
        <begin position="1516"/>
        <end position="1594"/>
    </location>
</feature>
<dbReference type="Pfam" id="PF23253">
    <property type="entry name" value="KH_PARP14_6"/>
    <property type="match status" value="1"/>
</dbReference>
<dbReference type="PANTHER" id="PTHR14453">
    <property type="entry name" value="PARP/ZINC FINGER CCCH TYPE DOMAIN CONTAINING PROTEIN"/>
    <property type="match status" value="1"/>
</dbReference>
<dbReference type="PANTHER" id="PTHR14453:SF89">
    <property type="entry name" value="PROTEIN MONO-ADP-RIBOSYLTRANSFERASE PARP14"/>
    <property type="match status" value="1"/>
</dbReference>
<keyword evidence="14" id="KW-1185">Reference proteome</keyword>
<dbReference type="SMART" id="SM00506">
    <property type="entry name" value="A1pp"/>
    <property type="match status" value="3"/>
</dbReference>
<dbReference type="InterPro" id="IPR057045">
    <property type="entry name" value="PARP14_KH_3"/>
</dbReference>
<dbReference type="Gene3D" id="3.30.70.330">
    <property type="match status" value="2"/>
</dbReference>
<dbReference type="Pfam" id="PF23254">
    <property type="entry name" value="KH_PARP14_8"/>
    <property type="match status" value="1"/>
</dbReference>
<evidence type="ECO:0000256" key="8">
    <source>
        <dbReference type="SAM" id="Coils"/>
    </source>
</evidence>
<dbReference type="Pfam" id="PF23245">
    <property type="entry name" value="RRM_PARP14_2"/>
    <property type="match status" value="1"/>
</dbReference>
<evidence type="ECO:0000256" key="2">
    <source>
        <dbReference type="ARBA" id="ARBA00022676"/>
    </source>
</evidence>
<dbReference type="Pfam" id="PF23252">
    <property type="entry name" value="KH_PARP14_5"/>
    <property type="match status" value="1"/>
</dbReference>
<dbReference type="InterPro" id="IPR043472">
    <property type="entry name" value="Macro_dom-like"/>
</dbReference>
<evidence type="ECO:0000256" key="4">
    <source>
        <dbReference type="ARBA" id="ARBA00023027"/>
    </source>
</evidence>
<accession>A0A8S4ABB4</accession>
<evidence type="ECO:0000256" key="6">
    <source>
        <dbReference type="ARBA" id="ARBA00024347"/>
    </source>
</evidence>
<dbReference type="InterPro" id="IPR057048">
    <property type="entry name" value="PARP14_KH_6"/>
</dbReference>
<keyword evidence="2 7" id="KW-0328">Glycosyltransferase</keyword>
<keyword evidence="4 7" id="KW-0520">NAD</keyword>
<dbReference type="GO" id="GO:1990404">
    <property type="term" value="F:NAD+-protein mono-ADP-ribosyltransferase activity"/>
    <property type="evidence" value="ECO:0007669"/>
    <property type="project" value="TreeGrafter"/>
</dbReference>
<dbReference type="CDD" id="cd02903">
    <property type="entry name" value="Macro_BAL-like"/>
    <property type="match status" value="1"/>
</dbReference>
<evidence type="ECO:0000259" key="11">
    <source>
        <dbReference type="PROSITE" id="PS51059"/>
    </source>
</evidence>
<feature type="domain" description="Macro" evidence="12">
    <location>
        <begin position="989"/>
        <end position="1174"/>
    </location>
</feature>